<dbReference type="Gene3D" id="3.30.530.20">
    <property type="match status" value="1"/>
</dbReference>
<protein>
    <submittedName>
        <fullName evidence="3">SRPBCC domain-containing protein</fullName>
    </submittedName>
</protein>
<dbReference type="InterPro" id="IPR023393">
    <property type="entry name" value="START-like_dom_sf"/>
</dbReference>
<keyword evidence="4" id="KW-1185">Reference proteome</keyword>
<evidence type="ECO:0000313" key="3">
    <source>
        <dbReference type="EMBL" id="QUX21162.1"/>
    </source>
</evidence>
<name>A0ABX8BGK6_9ACTN</name>
<sequence>MTETSPVLHGTFTVPFTLAAAPGRVFAGFSDEPLRRRWFRMPGPSATARHRLDFRTGGTEEAGSVFPGTEGPEELEYRSRFLDIAPDRRIVYGYEARVNGVTRWTSQVILEFASETGGTLLTWTEQYAFLVLTGDGSQDVAHLKGATRLRLNGLASVVEDRPAPGRPLTRPRR</sequence>
<accession>A0ABX8BGK6</accession>
<gene>
    <name evidence="3" type="ORF">KGD84_22320</name>
</gene>
<dbReference type="SUPFAM" id="SSF55961">
    <property type="entry name" value="Bet v1-like"/>
    <property type="match status" value="1"/>
</dbReference>
<dbReference type="Proteomes" id="UP000676079">
    <property type="component" value="Chromosome"/>
</dbReference>
<reference evidence="3 4" key="1">
    <citation type="submission" date="2021-05" db="EMBL/GenBank/DDBJ databases">
        <title>Direct Submission.</title>
        <authorList>
            <person name="Li K."/>
            <person name="Gao J."/>
        </authorList>
    </citation>
    <scope>NUCLEOTIDE SEQUENCE [LARGE SCALE GENOMIC DNA]</scope>
    <source>
        <strain evidence="3 4">Mg02</strain>
    </source>
</reference>
<dbReference type="InterPro" id="IPR013538">
    <property type="entry name" value="ASHA1/2-like_C"/>
</dbReference>
<organism evidence="3 4">
    <name type="scientific">Nocardiopsis changdeensis</name>
    <dbReference type="NCBI Taxonomy" id="2831969"/>
    <lineage>
        <taxon>Bacteria</taxon>
        <taxon>Bacillati</taxon>
        <taxon>Actinomycetota</taxon>
        <taxon>Actinomycetes</taxon>
        <taxon>Streptosporangiales</taxon>
        <taxon>Nocardiopsidaceae</taxon>
        <taxon>Nocardiopsis</taxon>
    </lineage>
</organism>
<dbReference type="Pfam" id="PF08327">
    <property type="entry name" value="AHSA1"/>
    <property type="match status" value="1"/>
</dbReference>
<dbReference type="RefSeq" id="WP_220562377.1">
    <property type="nucleotide sequence ID" value="NZ_CP074133.1"/>
</dbReference>
<dbReference type="EMBL" id="CP074133">
    <property type="protein sequence ID" value="QUX21162.1"/>
    <property type="molecule type" value="Genomic_DNA"/>
</dbReference>
<evidence type="ECO:0000256" key="1">
    <source>
        <dbReference type="ARBA" id="ARBA00006817"/>
    </source>
</evidence>
<comment type="similarity">
    <text evidence="1">Belongs to the AHA1 family.</text>
</comment>
<evidence type="ECO:0000259" key="2">
    <source>
        <dbReference type="Pfam" id="PF08327"/>
    </source>
</evidence>
<evidence type="ECO:0000313" key="4">
    <source>
        <dbReference type="Proteomes" id="UP000676079"/>
    </source>
</evidence>
<proteinExistence type="inferred from homology"/>
<feature type="domain" description="Activator of Hsp90 ATPase homologue 1/2-like C-terminal" evidence="2">
    <location>
        <begin position="20"/>
        <end position="130"/>
    </location>
</feature>